<name>A0A843XRE7_COLES</name>
<comment type="caution">
    <text evidence="2">The sequence shown here is derived from an EMBL/GenBank/DDBJ whole genome shotgun (WGS) entry which is preliminary data.</text>
</comment>
<accession>A0A843XRE7</accession>
<reference evidence="2" key="1">
    <citation type="submission" date="2017-07" db="EMBL/GenBank/DDBJ databases">
        <title>Taro Niue Genome Assembly and Annotation.</title>
        <authorList>
            <person name="Atibalentja N."/>
            <person name="Keating K."/>
            <person name="Fields C.J."/>
        </authorList>
    </citation>
    <scope>NUCLEOTIDE SEQUENCE</scope>
    <source>
        <strain evidence="2">Niue_2</strain>
        <tissue evidence="2">Leaf</tissue>
    </source>
</reference>
<gene>
    <name evidence="2" type="ORF">Taro_054508</name>
</gene>
<dbReference type="AlphaFoldDB" id="A0A843XRE7"/>
<dbReference type="EMBL" id="NMUH01011075">
    <property type="protein sequence ID" value="MQM21467.1"/>
    <property type="molecule type" value="Genomic_DNA"/>
</dbReference>
<feature type="compositionally biased region" description="Low complexity" evidence="1">
    <location>
        <begin position="61"/>
        <end position="73"/>
    </location>
</feature>
<dbReference type="OrthoDB" id="1097853at2759"/>
<evidence type="ECO:0000313" key="2">
    <source>
        <dbReference type="EMBL" id="MQM21467.1"/>
    </source>
</evidence>
<dbReference type="Proteomes" id="UP000652761">
    <property type="component" value="Unassembled WGS sequence"/>
</dbReference>
<organism evidence="2 3">
    <name type="scientific">Colocasia esculenta</name>
    <name type="common">Wild taro</name>
    <name type="synonym">Arum esculentum</name>
    <dbReference type="NCBI Taxonomy" id="4460"/>
    <lineage>
        <taxon>Eukaryota</taxon>
        <taxon>Viridiplantae</taxon>
        <taxon>Streptophyta</taxon>
        <taxon>Embryophyta</taxon>
        <taxon>Tracheophyta</taxon>
        <taxon>Spermatophyta</taxon>
        <taxon>Magnoliopsida</taxon>
        <taxon>Liliopsida</taxon>
        <taxon>Araceae</taxon>
        <taxon>Aroideae</taxon>
        <taxon>Colocasieae</taxon>
        <taxon>Colocasia</taxon>
    </lineage>
</organism>
<keyword evidence="3" id="KW-1185">Reference proteome</keyword>
<evidence type="ECO:0000256" key="1">
    <source>
        <dbReference type="SAM" id="MobiDB-lite"/>
    </source>
</evidence>
<proteinExistence type="predicted"/>
<feature type="compositionally biased region" description="Basic and acidic residues" evidence="1">
    <location>
        <begin position="28"/>
        <end position="38"/>
    </location>
</feature>
<feature type="region of interest" description="Disordered" evidence="1">
    <location>
        <begin position="1"/>
        <end position="83"/>
    </location>
</feature>
<sequence length="124" mass="13803">MSGFLSRQTSLRGSRGYRRLGRQASSHFPEEGEPRAEMVDQQQLGAGSKKTAAKKEKKSSSSRGSKKSGSSGKDAQVVHPVQRVLDARRMDKAMAKPEFVRYLAYVKEAGRWDGESDHPVIFFD</sequence>
<dbReference type="PANTHER" id="PTHR35291">
    <property type="entry name" value="PROTEIN SHROOM-LIKE"/>
    <property type="match status" value="1"/>
</dbReference>
<protein>
    <submittedName>
        <fullName evidence="2">Uncharacterized protein</fullName>
    </submittedName>
</protein>
<evidence type="ECO:0000313" key="3">
    <source>
        <dbReference type="Proteomes" id="UP000652761"/>
    </source>
</evidence>
<dbReference type="PANTHER" id="PTHR35291:SF3">
    <property type="entry name" value="PROTEIN SHROOM-LIKE"/>
    <property type="match status" value="1"/>
</dbReference>